<keyword evidence="3" id="KW-1185">Reference proteome</keyword>
<feature type="signal peptide" evidence="1">
    <location>
        <begin position="1"/>
        <end position="25"/>
    </location>
</feature>
<gene>
    <name evidence="2" type="ORF">GCM10010979_05170</name>
</gene>
<evidence type="ECO:0000256" key="1">
    <source>
        <dbReference type="SAM" id="SignalP"/>
    </source>
</evidence>
<reference evidence="2" key="1">
    <citation type="journal article" date="2014" name="Int. J. Syst. Evol. Microbiol.">
        <title>Complete genome sequence of Corynebacterium casei LMG S-19264T (=DSM 44701T), isolated from a smear-ripened cheese.</title>
        <authorList>
            <consortium name="US DOE Joint Genome Institute (JGI-PGF)"/>
            <person name="Walter F."/>
            <person name="Albersmeier A."/>
            <person name="Kalinowski J."/>
            <person name="Ruckert C."/>
        </authorList>
    </citation>
    <scope>NUCLEOTIDE SEQUENCE</scope>
    <source>
        <strain evidence="2">CGMCC 1.12813</strain>
    </source>
</reference>
<evidence type="ECO:0000313" key="2">
    <source>
        <dbReference type="EMBL" id="GGA93577.1"/>
    </source>
</evidence>
<proteinExistence type="predicted"/>
<sequence>MKTRAGKWAVTLVAIGLLTVMPGCASTSDGADSLAPVATPTASDAPVEWPAGADDDTPECQDASAATLAIVNESLHTVAVEDGLVESVLHWLSARPDRELGVWTLTGLIENEQTARGTEGGYFAVWATRGDPTSATFDDPIFWVSGVASSLTRFGPLLPAYVGASDMEDVPPAAIGCGTTRARTP</sequence>
<comment type="caution">
    <text evidence="2">The sequence shown here is derived from an EMBL/GenBank/DDBJ whole genome shotgun (WGS) entry which is preliminary data.</text>
</comment>
<accession>A0A916SD99</accession>
<dbReference type="AlphaFoldDB" id="A0A916SD99"/>
<organism evidence="2 3">
    <name type="scientific">Conyzicola nivalis</name>
    <dbReference type="NCBI Taxonomy" id="1477021"/>
    <lineage>
        <taxon>Bacteria</taxon>
        <taxon>Bacillati</taxon>
        <taxon>Actinomycetota</taxon>
        <taxon>Actinomycetes</taxon>
        <taxon>Micrococcales</taxon>
        <taxon>Microbacteriaceae</taxon>
        <taxon>Conyzicola</taxon>
    </lineage>
</organism>
<feature type="chain" id="PRO_5037425078" evidence="1">
    <location>
        <begin position="26"/>
        <end position="185"/>
    </location>
</feature>
<evidence type="ECO:0000313" key="3">
    <source>
        <dbReference type="Proteomes" id="UP000606922"/>
    </source>
</evidence>
<name>A0A916SD99_9MICO</name>
<reference evidence="2" key="2">
    <citation type="submission" date="2020-09" db="EMBL/GenBank/DDBJ databases">
        <authorList>
            <person name="Sun Q."/>
            <person name="Zhou Y."/>
        </authorList>
    </citation>
    <scope>NUCLEOTIDE SEQUENCE</scope>
    <source>
        <strain evidence="2">CGMCC 1.12813</strain>
    </source>
</reference>
<keyword evidence="1" id="KW-0732">Signal</keyword>
<dbReference type="EMBL" id="BMGB01000001">
    <property type="protein sequence ID" value="GGA93577.1"/>
    <property type="molecule type" value="Genomic_DNA"/>
</dbReference>
<protein>
    <submittedName>
        <fullName evidence="2">Uncharacterized protein</fullName>
    </submittedName>
</protein>
<dbReference type="Proteomes" id="UP000606922">
    <property type="component" value="Unassembled WGS sequence"/>
</dbReference>